<keyword evidence="1" id="KW-1185">Reference proteome</keyword>
<accession>A0A914RAE7</accession>
<dbReference type="Proteomes" id="UP000887564">
    <property type="component" value="Unplaced"/>
</dbReference>
<reference evidence="2" key="1">
    <citation type="submission" date="2022-11" db="UniProtKB">
        <authorList>
            <consortium name="WormBaseParasite"/>
        </authorList>
    </citation>
    <scope>IDENTIFICATION</scope>
</reference>
<dbReference type="AlphaFoldDB" id="A0A914RAE7"/>
<evidence type="ECO:0000313" key="2">
    <source>
        <dbReference type="WBParaSite" id="PEQ_0000345901-mRNA-1"/>
    </source>
</evidence>
<evidence type="ECO:0000313" key="1">
    <source>
        <dbReference type="Proteomes" id="UP000887564"/>
    </source>
</evidence>
<name>A0A914RAE7_PAREQ</name>
<dbReference type="WBParaSite" id="PEQ_0000345901-mRNA-1">
    <property type="protein sequence ID" value="PEQ_0000345901-mRNA-1"/>
    <property type="gene ID" value="PEQ_0000345901"/>
</dbReference>
<sequence>MSLLRFQPLKTKPLARAAKLIALTSEQSVPPKHRSRKETAEIARIAGRLLFTSLFNDLTHGATLAVPEKV</sequence>
<organism evidence="1 2">
    <name type="scientific">Parascaris equorum</name>
    <name type="common">Equine roundworm</name>
    <dbReference type="NCBI Taxonomy" id="6256"/>
    <lineage>
        <taxon>Eukaryota</taxon>
        <taxon>Metazoa</taxon>
        <taxon>Ecdysozoa</taxon>
        <taxon>Nematoda</taxon>
        <taxon>Chromadorea</taxon>
        <taxon>Rhabditida</taxon>
        <taxon>Spirurina</taxon>
        <taxon>Ascaridomorpha</taxon>
        <taxon>Ascaridoidea</taxon>
        <taxon>Ascarididae</taxon>
        <taxon>Parascaris</taxon>
    </lineage>
</organism>
<proteinExistence type="predicted"/>
<protein>
    <submittedName>
        <fullName evidence="2">Uncharacterized protein</fullName>
    </submittedName>
</protein>